<dbReference type="EMBL" id="JACYTO010000002">
    <property type="protein sequence ID" value="MBD8503438.1"/>
    <property type="molecule type" value="Genomic_DNA"/>
</dbReference>
<evidence type="ECO:0000313" key="1">
    <source>
        <dbReference type="EMBL" id="MBD8503438.1"/>
    </source>
</evidence>
<evidence type="ECO:0008006" key="3">
    <source>
        <dbReference type="Google" id="ProtNLM"/>
    </source>
</evidence>
<evidence type="ECO:0000313" key="2">
    <source>
        <dbReference type="Proteomes" id="UP000603602"/>
    </source>
</evidence>
<dbReference type="PANTHER" id="PTHR42958">
    <property type="entry name" value="HYDROGENASE-2 LARGE CHAIN"/>
    <property type="match status" value="1"/>
</dbReference>
<dbReference type="RefSeq" id="WP_187718275.1">
    <property type="nucleotide sequence ID" value="NZ_JACTAH010000002.1"/>
</dbReference>
<organism evidence="1 2">
    <name type="scientific">Thauera sedimentorum</name>
    <dbReference type="NCBI Taxonomy" id="2767595"/>
    <lineage>
        <taxon>Bacteria</taxon>
        <taxon>Pseudomonadati</taxon>
        <taxon>Pseudomonadota</taxon>
        <taxon>Betaproteobacteria</taxon>
        <taxon>Rhodocyclales</taxon>
        <taxon>Zoogloeaceae</taxon>
        <taxon>Thauera</taxon>
    </lineage>
</organism>
<dbReference type="InterPro" id="IPR029014">
    <property type="entry name" value="NiFe-Hase_large"/>
</dbReference>
<dbReference type="Gene3D" id="1.10.645.10">
    <property type="entry name" value="Cytochrome-c3 Hydrogenase, chain B"/>
    <property type="match status" value="2"/>
</dbReference>
<dbReference type="Proteomes" id="UP000603602">
    <property type="component" value="Unassembled WGS sequence"/>
</dbReference>
<dbReference type="PANTHER" id="PTHR42958:SF4">
    <property type="entry name" value="HYDROGENASE EXPRESSION_FORMATION PROTEIN HUPK"/>
    <property type="match status" value="1"/>
</dbReference>
<protein>
    <recommendedName>
        <fullName evidence="3">Nickel-dependent hydrogenase family protein</fullName>
    </recommendedName>
</protein>
<proteinExistence type="predicted"/>
<sequence>MNPAGQLLIEAEWDGRGVPVARALNSRPQAARLLVGRTVDEALALVPALFSLCGRAQALTAQAVVAAARGEAAPDEAARIAAERAIAAEAAQEHLWRLLLDWPALFGYEPRRGRFAELHRQLARVAGNGPDSARDVGGQILDLVAAELLAGFFTVAREPSSLAEFASRARRGGSVGAALGDLLEMGTYAPPRGMATLLPCASAAEWAAALAGVPDEDFCRAPTWQGAPAETGALARHQDSMLVRLLVQRGHPVAARLFAEVVDLSDWASRLRHPLAEDMPVVLDAAPLGEGAGLARCETARGVLVHAVRLDGDTVAEYAIVAPTEWNFHPAGAFALEGSGWQAPDLESARRHLTALVLGLNPCVPFEVKLTESGHA</sequence>
<name>A0ABR9BBM2_9RHOO</name>
<reference evidence="2" key="1">
    <citation type="submission" date="2023-07" db="EMBL/GenBank/DDBJ databases">
        <title>Thauera sp. CAU 1555 isolated from sand of Yaerae Beach.</title>
        <authorList>
            <person name="Kim W."/>
        </authorList>
    </citation>
    <scope>NUCLEOTIDE SEQUENCE [LARGE SCALE GENOMIC DNA]</scope>
    <source>
        <strain evidence="2">CAU 1555</strain>
    </source>
</reference>
<dbReference type="SUPFAM" id="SSF56762">
    <property type="entry name" value="HydB/Nqo4-like"/>
    <property type="match status" value="1"/>
</dbReference>
<comment type="caution">
    <text evidence="1">The sequence shown here is derived from an EMBL/GenBank/DDBJ whole genome shotgun (WGS) entry which is preliminary data.</text>
</comment>
<gene>
    <name evidence="1" type="ORF">IFO67_11140</name>
</gene>
<accession>A0ABR9BBM2</accession>
<keyword evidence="2" id="KW-1185">Reference proteome</keyword>
<dbReference type="InterPro" id="IPR050867">
    <property type="entry name" value="NiFe/NiFeSe_hydrgnase_LSU"/>
</dbReference>